<accession>A0ABS1EM13</accession>
<comment type="caution">
    <text evidence="3">The sequence shown here is derived from an EMBL/GenBank/DDBJ whole genome shotgun (WGS) entry which is preliminary data.</text>
</comment>
<keyword evidence="3" id="KW-0406">Ion transport</keyword>
<gene>
    <name evidence="3" type="ORF">JHL18_07150</name>
</gene>
<dbReference type="Gene3D" id="1.10.287.70">
    <property type="match status" value="1"/>
</dbReference>
<organism evidence="3 4">
    <name type="scientific">Clostridium yunnanense</name>
    <dbReference type="NCBI Taxonomy" id="2800325"/>
    <lineage>
        <taxon>Bacteria</taxon>
        <taxon>Bacillati</taxon>
        <taxon>Bacillota</taxon>
        <taxon>Clostridia</taxon>
        <taxon>Eubacteriales</taxon>
        <taxon>Clostridiaceae</taxon>
        <taxon>Clostridium</taxon>
    </lineage>
</organism>
<evidence type="ECO:0000313" key="4">
    <source>
        <dbReference type="Proteomes" id="UP000596739"/>
    </source>
</evidence>
<dbReference type="InterPro" id="IPR013099">
    <property type="entry name" value="K_chnl_dom"/>
</dbReference>
<reference evidence="4" key="1">
    <citation type="submission" date="2021-01" db="EMBL/GenBank/DDBJ databases">
        <title>Genome public.</title>
        <authorList>
            <person name="Liu C."/>
            <person name="Sun Q."/>
        </authorList>
    </citation>
    <scope>NUCLEOTIDE SEQUENCE [LARGE SCALE GENOMIC DNA]</scope>
    <source>
        <strain evidence="4">YIM B02505</strain>
    </source>
</reference>
<dbReference type="RefSeq" id="WP_200267564.1">
    <property type="nucleotide sequence ID" value="NZ_JAENHN010000023.1"/>
</dbReference>
<keyword evidence="3" id="KW-0813">Transport</keyword>
<evidence type="ECO:0000259" key="2">
    <source>
        <dbReference type="Pfam" id="PF07885"/>
    </source>
</evidence>
<proteinExistence type="predicted"/>
<evidence type="ECO:0000313" key="3">
    <source>
        <dbReference type="EMBL" id="MBK1810411.1"/>
    </source>
</evidence>
<dbReference type="GO" id="GO:0034220">
    <property type="term" value="P:monoatomic ion transmembrane transport"/>
    <property type="evidence" value="ECO:0007669"/>
    <property type="project" value="UniProtKB-KW"/>
</dbReference>
<protein>
    <submittedName>
        <fullName evidence="3">Two pore domain potassium channel family protein</fullName>
    </submittedName>
</protein>
<keyword evidence="1" id="KW-0812">Transmembrane</keyword>
<evidence type="ECO:0000256" key="1">
    <source>
        <dbReference type="SAM" id="Phobius"/>
    </source>
</evidence>
<sequence length="568" mass="65344">MKYEVIRKNIPYKLDSDLCAKETVVINFLDDDDEVSETKEFGYLSKDELLTIMNQFPDFKLRNLYFMDFSINEYRELFSWHESILKSFYAEKCFFDGDSDFKNINFGKDGFSLAYSFFGNGKIEFEKSTFLSEAVYFNGIRFGNGEKDFSFLRFYGKDINFYGTQFGDGKISFRGNILESGHLNFSGATFGRGNIDFGFSIFGINGVDFSGANFGEGDVSFINVNFNNGDIIFFGSSLELGKLSFSGAAFGNSNIDFSFSTYNNCNIHFRYVVLGSGKFNMSNINLEKGMILFKAVEFKGKPISFAESNIYQLICRDSLFTEHVNMTLKTCSLLTLENCIIEKTFDLASSTKRSINIQCLNILNTKNLGQIYIDWRMNAVKNMIYSQGITTNYQEKANQFRLLKENFRNIGRYNDEDLAYLEFKRCESVYKLKGENLPDEYNRGIKKLKRYTLYPFKWFLLDFVGHYATNPFRIMWTMLITIVTFAGIYMMPFVSLHGNKFSEYSSDSPLLQRLLQSLYHSIATILTIGYGDVNPGNVYAMLLSGFEGFIGVFLMSYFTVAFVRKILR</sequence>
<keyword evidence="3" id="KW-0407">Ion channel</keyword>
<feature type="transmembrane region" description="Helical" evidence="1">
    <location>
        <begin position="514"/>
        <end position="533"/>
    </location>
</feature>
<keyword evidence="4" id="KW-1185">Reference proteome</keyword>
<feature type="transmembrane region" description="Helical" evidence="1">
    <location>
        <begin position="539"/>
        <end position="563"/>
    </location>
</feature>
<keyword evidence="1" id="KW-1133">Transmembrane helix</keyword>
<feature type="domain" description="Potassium channel" evidence="2">
    <location>
        <begin position="492"/>
        <end position="566"/>
    </location>
</feature>
<dbReference type="SUPFAM" id="SSF81324">
    <property type="entry name" value="Voltage-gated potassium channels"/>
    <property type="match status" value="1"/>
</dbReference>
<dbReference type="Proteomes" id="UP000596739">
    <property type="component" value="Unassembled WGS sequence"/>
</dbReference>
<dbReference type="EMBL" id="JAENHN010000023">
    <property type="protein sequence ID" value="MBK1810411.1"/>
    <property type="molecule type" value="Genomic_DNA"/>
</dbReference>
<name>A0ABS1EM13_9CLOT</name>
<feature type="transmembrane region" description="Helical" evidence="1">
    <location>
        <begin position="474"/>
        <end position="494"/>
    </location>
</feature>
<keyword evidence="1" id="KW-0472">Membrane</keyword>
<dbReference type="Pfam" id="PF07885">
    <property type="entry name" value="Ion_trans_2"/>
    <property type="match status" value="1"/>
</dbReference>